<accession>D2QYD9</accession>
<feature type="region of interest" description="Disordered" evidence="1">
    <location>
        <begin position="29"/>
        <end position="131"/>
    </location>
</feature>
<dbReference type="InterPro" id="IPR018391">
    <property type="entry name" value="PQQ_b-propeller_rpt"/>
</dbReference>
<feature type="domain" description="Pyrrolo-quinoline quinone repeat" evidence="3">
    <location>
        <begin position="606"/>
        <end position="708"/>
    </location>
</feature>
<dbReference type="Gene3D" id="2.130.10.10">
    <property type="entry name" value="YVTN repeat-like/Quinoprotein amine dehydrogenase"/>
    <property type="match status" value="2"/>
</dbReference>
<feature type="chain" id="PRO_5003034413" evidence="2">
    <location>
        <begin position="26"/>
        <end position="762"/>
    </location>
</feature>
<keyword evidence="2" id="KW-0732">Signal</keyword>
<feature type="compositionally biased region" description="Acidic residues" evidence="1">
    <location>
        <begin position="53"/>
        <end position="62"/>
    </location>
</feature>
<keyword evidence="5" id="KW-1185">Reference proteome</keyword>
<dbReference type="PANTHER" id="PTHR34512:SF30">
    <property type="entry name" value="OUTER MEMBRANE PROTEIN ASSEMBLY FACTOR BAMB"/>
    <property type="match status" value="1"/>
</dbReference>
<feature type="compositionally biased region" description="Basic and acidic residues" evidence="1">
    <location>
        <begin position="91"/>
        <end position="111"/>
    </location>
</feature>
<feature type="compositionally biased region" description="Low complexity" evidence="1">
    <location>
        <begin position="112"/>
        <end position="122"/>
    </location>
</feature>
<reference evidence="4 5" key="1">
    <citation type="journal article" date="2009" name="Stand. Genomic Sci.">
        <title>Complete genome sequence of Pirellula staleyi type strain (ATCC 27377).</title>
        <authorList>
            <person name="Clum A."/>
            <person name="Tindall B.J."/>
            <person name="Sikorski J."/>
            <person name="Ivanova N."/>
            <person name="Mavrommatis K."/>
            <person name="Lucas S."/>
            <person name="Glavina del Rio T."/>
            <person name="Nolan M."/>
            <person name="Chen F."/>
            <person name="Tice H."/>
            <person name="Pitluck S."/>
            <person name="Cheng J.F."/>
            <person name="Chertkov O."/>
            <person name="Brettin T."/>
            <person name="Han C."/>
            <person name="Detter J.C."/>
            <person name="Kuske C."/>
            <person name="Bruce D."/>
            <person name="Goodwin L."/>
            <person name="Ovchinikova G."/>
            <person name="Pati A."/>
            <person name="Mikhailova N."/>
            <person name="Chen A."/>
            <person name="Palaniappan K."/>
            <person name="Land M."/>
            <person name="Hauser L."/>
            <person name="Chang Y.J."/>
            <person name="Jeffries C.D."/>
            <person name="Chain P."/>
            <person name="Rohde M."/>
            <person name="Goker M."/>
            <person name="Bristow J."/>
            <person name="Eisen J.A."/>
            <person name="Markowitz V."/>
            <person name="Hugenholtz P."/>
            <person name="Kyrpides N.C."/>
            <person name="Klenk H.P."/>
            <person name="Lapidus A."/>
        </authorList>
    </citation>
    <scope>NUCLEOTIDE SEQUENCE [LARGE SCALE GENOMIC DNA]</scope>
    <source>
        <strain evidence="5">ATCC 27377 / DSM 6068 / ICPB 4128</strain>
    </source>
</reference>
<feature type="signal peptide" evidence="2">
    <location>
        <begin position="1"/>
        <end position="25"/>
    </location>
</feature>
<dbReference type="InterPro" id="IPR011047">
    <property type="entry name" value="Quinoprotein_ADH-like_sf"/>
</dbReference>
<evidence type="ECO:0000313" key="4">
    <source>
        <dbReference type="EMBL" id="ADB16353.1"/>
    </source>
</evidence>
<dbReference type="eggNOG" id="COG1520">
    <property type="taxonomic scope" value="Bacteria"/>
</dbReference>
<protein>
    <submittedName>
        <fullName evidence="4">Pyrrolo-quinoline quinone</fullName>
    </submittedName>
</protein>
<evidence type="ECO:0000313" key="5">
    <source>
        <dbReference type="Proteomes" id="UP000001887"/>
    </source>
</evidence>
<feature type="compositionally biased region" description="Low complexity" evidence="1">
    <location>
        <begin position="33"/>
        <end position="52"/>
    </location>
</feature>
<proteinExistence type="predicted"/>
<gene>
    <name evidence="4" type="ordered locus">Psta_1678</name>
</gene>
<name>D2QYD9_PIRSD</name>
<dbReference type="EMBL" id="CP001848">
    <property type="protein sequence ID" value="ADB16353.1"/>
    <property type="molecule type" value="Genomic_DNA"/>
</dbReference>
<dbReference type="SMART" id="SM00564">
    <property type="entry name" value="PQQ"/>
    <property type="match status" value="4"/>
</dbReference>
<dbReference type="PANTHER" id="PTHR34512">
    <property type="entry name" value="CELL SURFACE PROTEIN"/>
    <property type="match status" value="1"/>
</dbReference>
<dbReference type="Pfam" id="PF13360">
    <property type="entry name" value="PQQ_2"/>
    <property type="match status" value="1"/>
</dbReference>
<sequence precursor="true">MQKQKAILAITVATMLGAMVSTFVAGCTSNDAPTPGSTTTDSTPDVEAMIEMPSEEPAEEMPAEAPAEVPAAEEKPAEPPTLEAPANEPAQEEKPAAAPAAEEKPAEEKPAAETPTAAPAAEKPADSTTENPKIVAGEWNQWGGNGLRNNTPVAKNVPMEWAPGKFDRKTGAWDKASSQNIKWVASLGSQTYGNTVVASGKVLLGTNNSNAYLKRYPSDIDLGVLVCFDEKDGKFLWQHSSEKLPTGRVHDWPMQGVCCSPLVEGNRLWFVTSRGEVRCLDTEGYYDGVDNGPVTREPARLFDLVKADDAAADKVGPAVAELDAGKLNADLRASLDKVGVALPEGVEVKVDAAAKAPLKKWTFTAKVGESEREFYVTLAGPRLSVFRITTPDDKDEADTIWTYDMMKSLGTSQHNMCSCSVTALGDILFVNTSNGVDESHLVVPAPDAPSFIAMDKNTGEVFWTDSSPKDLILHGQWSSPTVAMIDGVPQVIFGGGDGWLYSFRADKGKDGKPELLWKFDANPKTTILELGGRGTRNDIISTPVVYDNKVYFATGQDPEHGEGVGILYCLDPTKRGDISAELVQNREDPTKEVERKRIQAAVESEGDVVVPNPNTGVVWAYTEFDNNGDGEIDDFMEKFHRSISTPVIQDGLLFIPDFSGLFHCVDAKTGKCYWTYDMLAAAWGSSMIVNGHVFVGDEDGDIAVFEVKKEAHDPVAEINMVNSVYSTPIIANEVLYIANKDHIFAIQAEDAVGTGNEKTDSE</sequence>
<dbReference type="STRING" id="530564.Psta_1678"/>
<dbReference type="Proteomes" id="UP000001887">
    <property type="component" value="Chromosome"/>
</dbReference>
<dbReference type="InterPro" id="IPR015943">
    <property type="entry name" value="WD40/YVTN_repeat-like_dom_sf"/>
</dbReference>
<dbReference type="KEGG" id="psl:Psta_1678"/>
<evidence type="ECO:0000256" key="2">
    <source>
        <dbReference type="SAM" id="SignalP"/>
    </source>
</evidence>
<dbReference type="InterPro" id="IPR002372">
    <property type="entry name" value="PQQ_rpt_dom"/>
</dbReference>
<dbReference type="HOGENOM" id="CLU_021034_0_0_0"/>
<dbReference type="PROSITE" id="PS51257">
    <property type="entry name" value="PROKAR_LIPOPROTEIN"/>
    <property type="match status" value="1"/>
</dbReference>
<feature type="compositionally biased region" description="Low complexity" evidence="1">
    <location>
        <begin position="80"/>
        <end position="89"/>
    </location>
</feature>
<dbReference type="AlphaFoldDB" id="D2QYD9"/>
<evidence type="ECO:0000256" key="1">
    <source>
        <dbReference type="SAM" id="MobiDB-lite"/>
    </source>
</evidence>
<organism evidence="4 5">
    <name type="scientific">Pirellula staleyi (strain ATCC 27377 / DSM 6068 / ICPB 4128)</name>
    <name type="common">Pirella staleyi</name>
    <dbReference type="NCBI Taxonomy" id="530564"/>
    <lineage>
        <taxon>Bacteria</taxon>
        <taxon>Pseudomonadati</taxon>
        <taxon>Planctomycetota</taxon>
        <taxon>Planctomycetia</taxon>
        <taxon>Pirellulales</taxon>
        <taxon>Pirellulaceae</taxon>
        <taxon>Pirellula</taxon>
    </lineage>
</organism>
<evidence type="ECO:0000259" key="3">
    <source>
        <dbReference type="Pfam" id="PF13360"/>
    </source>
</evidence>
<dbReference type="SUPFAM" id="SSF50998">
    <property type="entry name" value="Quinoprotein alcohol dehydrogenase-like"/>
    <property type="match status" value="2"/>
</dbReference>